<evidence type="ECO:0000256" key="8">
    <source>
        <dbReference type="ARBA" id="ARBA00030407"/>
    </source>
</evidence>
<dbReference type="OrthoDB" id="9803224at2"/>
<evidence type="ECO:0000313" key="12">
    <source>
        <dbReference type="EMBL" id="RXH57011.1"/>
    </source>
</evidence>
<dbReference type="SUPFAM" id="SSF54690">
    <property type="entry name" value="Molybdopterin synthase subunit MoaE"/>
    <property type="match status" value="1"/>
</dbReference>
<protein>
    <recommendedName>
        <fullName evidence="4">Molybdopterin synthase catalytic subunit</fullName>
        <ecNumber evidence="3">2.8.1.12</ecNumber>
    </recommendedName>
    <alternativeName>
        <fullName evidence="9">MPT synthase subunit 2</fullName>
    </alternativeName>
    <alternativeName>
        <fullName evidence="7">Molybdenum cofactor biosynthesis protein E</fullName>
    </alternativeName>
    <alternativeName>
        <fullName evidence="8">Molybdopterin-converting factor large subunit</fullName>
    </alternativeName>
    <alternativeName>
        <fullName evidence="10">Molybdopterin-converting factor subunit 2</fullName>
    </alternativeName>
</protein>
<evidence type="ECO:0000256" key="10">
    <source>
        <dbReference type="ARBA" id="ARBA00032474"/>
    </source>
</evidence>
<comment type="pathway">
    <text evidence="1">Cofactor biosynthesis; molybdopterin biosynthesis.</text>
</comment>
<dbReference type="PANTHER" id="PTHR23404">
    <property type="entry name" value="MOLYBDOPTERIN SYNTHASE RELATED"/>
    <property type="match status" value="1"/>
</dbReference>
<sequence>MRIEITDERIATVEVLDGIKAGPDGAVCVFDGIVRNNTRGRQTLYLVYEAYREMALEQMRALAEQAAAKFGVRDIALVHRLGKLEVGDTSVLIAVASAHRGVTFEACRWLIDTLKKTVPIWKKEYFIDGAVWADGEAFPEELGLRLEETVSPDEKKV</sequence>
<comment type="caution">
    <text evidence="12">The sequence shown here is derived from an EMBL/GenBank/DDBJ whole genome shotgun (WGS) entry which is preliminary data.</text>
</comment>
<dbReference type="GO" id="GO:0030366">
    <property type="term" value="F:molybdopterin synthase activity"/>
    <property type="evidence" value="ECO:0007669"/>
    <property type="project" value="UniProtKB-EC"/>
</dbReference>
<keyword evidence="5" id="KW-0501">Molybdenum cofactor biosynthesis</keyword>
<organism evidence="12 13">
    <name type="scientific">Granulicella sibirica</name>
    <dbReference type="NCBI Taxonomy" id="2479048"/>
    <lineage>
        <taxon>Bacteria</taxon>
        <taxon>Pseudomonadati</taxon>
        <taxon>Acidobacteriota</taxon>
        <taxon>Terriglobia</taxon>
        <taxon>Terriglobales</taxon>
        <taxon>Acidobacteriaceae</taxon>
        <taxon>Granulicella</taxon>
    </lineage>
</organism>
<evidence type="ECO:0000256" key="7">
    <source>
        <dbReference type="ARBA" id="ARBA00029745"/>
    </source>
</evidence>
<reference evidence="13" key="2">
    <citation type="submission" date="2019-02" db="EMBL/GenBank/DDBJ databases">
        <title>Granulicella sibirica sp. nov., a psychrotolerant acidobacterium isolated from an organic soil layer in forested tundra, West Siberia.</title>
        <authorList>
            <person name="Oshkin I.Y."/>
            <person name="Kulichevskaya I.S."/>
            <person name="Rijpstra W.I.C."/>
            <person name="Sinninghe Damste J.S."/>
            <person name="Rakitin A.L."/>
            <person name="Ravin N.V."/>
            <person name="Dedysh S.N."/>
        </authorList>
    </citation>
    <scope>NUCLEOTIDE SEQUENCE [LARGE SCALE GENOMIC DNA]</scope>
    <source>
        <strain evidence="13">AF10</strain>
    </source>
</reference>
<dbReference type="Pfam" id="PF02391">
    <property type="entry name" value="MoaE"/>
    <property type="match status" value="1"/>
</dbReference>
<dbReference type="RefSeq" id="WP_128911247.1">
    <property type="nucleotide sequence ID" value="NZ_RDSM01000001.1"/>
</dbReference>
<evidence type="ECO:0000256" key="9">
    <source>
        <dbReference type="ARBA" id="ARBA00030781"/>
    </source>
</evidence>
<dbReference type="EC" id="2.8.1.12" evidence="3"/>
<dbReference type="AlphaFoldDB" id="A0A4Q0T611"/>
<keyword evidence="13" id="KW-1185">Reference proteome</keyword>
<evidence type="ECO:0000313" key="13">
    <source>
        <dbReference type="Proteomes" id="UP000289437"/>
    </source>
</evidence>
<comment type="similarity">
    <text evidence="2">Belongs to the MoaE family.</text>
</comment>
<dbReference type="InterPro" id="IPR003448">
    <property type="entry name" value="Mopterin_biosynth_MoaE"/>
</dbReference>
<evidence type="ECO:0000256" key="5">
    <source>
        <dbReference type="ARBA" id="ARBA00023150"/>
    </source>
</evidence>
<dbReference type="Gene3D" id="3.90.1170.40">
    <property type="entry name" value="Molybdopterin biosynthesis MoaE subunit"/>
    <property type="match status" value="1"/>
</dbReference>
<dbReference type="GO" id="GO:0006777">
    <property type="term" value="P:Mo-molybdopterin cofactor biosynthetic process"/>
    <property type="evidence" value="ECO:0007669"/>
    <property type="project" value="UniProtKB-KW"/>
</dbReference>
<evidence type="ECO:0000256" key="1">
    <source>
        <dbReference type="ARBA" id="ARBA00005046"/>
    </source>
</evidence>
<dbReference type="InterPro" id="IPR036563">
    <property type="entry name" value="MoaE_sf"/>
</dbReference>
<gene>
    <name evidence="12" type="ORF">GRAN_0321</name>
</gene>
<accession>A0A4Q0T611</accession>
<name>A0A4Q0T611_9BACT</name>
<proteinExistence type="inferred from homology"/>
<evidence type="ECO:0000256" key="11">
    <source>
        <dbReference type="ARBA" id="ARBA00049878"/>
    </source>
</evidence>
<comment type="subunit">
    <text evidence="6">Heterotetramer of 2 MoaD subunits and 2 MoaE subunits. Also stable as homodimer. The enzyme changes between these two forms during catalysis.</text>
</comment>
<evidence type="ECO:0000256" key="4">
    <source>
        <dbReference type="ARBA" id="ARBA00013858"/>
    </source>
</evidence>
<evidence type="ECO:0000256" key="6">
    <source>
        <dbReference type="ARBA" id="ARBA00026066"/>
    </source>
</evidence>
<dbReference type="Proteomes" id="UP000289437">
    <property type="component" value="Unassembled WGS sequence"/>
</dbReference>
<reference evidence="12 13" key="1">
    <citation type="submission" date="2018-11" db="EMBL/GenBank/DDBJ databases">
        <authorList>
            <person name="Mardanov A.V."/>
            <person name="Ravin N.V."/>
            <person name="Dedysh S.N."/>
        </authorList>
    </citation>
    <scope>NUCLEOTIDE SEQUENCE [LARGE SCALE GENOMIC DNA]</scope>
    <source>
        <strain evidence="12 13">AF10</strain>
    </source>
</reference>
<evidence type="ECO:0000256" key="3">
    <source>
        <dbReference type="ARBA" id="ARBA00011950"/>
    </source>
</evidence>
<comment type="catalytic activity">
    <reaction evidence="11">
        <text>2 [molybdopterin-synthase sulfur-carrier protein]-C-terminal-Gly-aminoethanethioate + cyclic pyranopterin phosphate + H2O = molybdopterin + 2 [molybdopterin-synthase sulfur-carrier protein]-C-terminal Gly-Gly + 2 H(+)</text>
        <dbReference type="Rhea" id="RHEA:26333"/>
        <dbReference type="Rhea" id="RHEA-COMP:12202"/>
        <dbReference type="Rhea" id="RHEA-COMP:19907"/>
        <dbReference type="ChEBI" id="CHEBI:15377"/>
        <dbReference type="ChEBI" id="CHEBI:15378"/>
        <dbReference type="ChEBI" id="CHEBI:58698"/>
        <dbReference type="ChEBI" id="CHEBI:59648"/>
        <dbReference type="ChEBI" id="CHEBI:90778"/>
        <dbReference type="ChEBI" id="CHEBI:232372"/>
        <dbReference type="EC" id="2.8.1.12"/>
    </reaction>
</comment>
<evidence type="ECO:0000256" key="2">
    <source>
        <dbReference type="ARBA" id="ARBA00005426"/>
    </source>
</evidence>
<dbReference type="CDD" id="cd00756">
    <property type="entry name" value="MoaE"/>
    <property type="match status" value="1"/>
</dbReference>
<dbReference type="EMBL" id="RDSM01000001">
    <property type="protein sequence ID" value="RXH57011.1"/>
    <property type="molecule type" value="Genomic_DNA"/>
</dbReference>